<dbReference type="AlphaFoldDB" id="A0A9W6W8D4"/>
<dbReference type="Pfam" id="PF10281">
    <property type="entry name" value="Ish1"/>
    <property type="match status" value="1"/>
</dbReference>
<accession>A0A9W6W8D4</accession>
<organism evidence="2 3">
    <name type="scientific">Candida boidinii</name>
    <name type="common">Yeast</name>
    <dbReference type="NCBI Taxonomy" id="5477"/>
    <lineage>
        <taxon>Eukaryota</taxon>
        <taxon>Fungi</taxon>
        <taxon>Dikarya</taxon>
        <taxon>Ascomycota</taxon>
        <taxon>Saccharomycotina</taxon>
        <taxon>Pichiomycetes</taxon>
        <taxon>Pichiales</taxon>
        <taxon>Pichiaceae</taxon>
        <taxon>Ogataea</taxon>
        <taxon>Ogataea/Candida clade</taxon>
    </lineage>
</organism>
<keyword evidence="1" id="KW-0472">Membrane</keyword>
<name>A0A9W6W8D4_CANBO</name>
<proteinExistence type="predicted"/>
<evidence type="ECO:0000256" key="1">
    <source>
        <dbReference type="SAM" id="Phobius"/>
    </source>
</evidence>
<gene>
    <name evidence="2" type="ORF">Cboi02_000138200</name>
</gene>
<keyword evidence="1" id="KW-0812">Transmembrane</keyword>
<comment type="caution">
    <text evidence="2">The sequence shown here is derived from an EMBL/GenBank/DDBJ whole genome shotgun (WGS) entry which is preliminary data.</text>
</comment>
<keyword evidence="3" id="KW-1185">Reference proteome</keyword>
<dbReference type="InterPro" id="IPR018803">
    <property type="entry name" value="Ish1/Msc1-like"/>
</dbReference>
<evidence type="ECO:0000313" key="3">
    <source>
        <dbReference type="Proteomes" id="UP001165120"/>
    </source>
</evidence>
<protein>
    <submittedName>
        <fullName evidence="2">Unnamed protein product</fullName>
    </submittedName>
</protein>
<keyword evidence="1" id="KW-1133">Transmembrane helix</keyword>
<sequence>MAYLPTLTPQRRRTLGVAAASAVVIVGATTLFFKTFPHLTPSVFKKSTKSSDDDDEISESTFIVPKTDVDDWSEEELKAFLKQVKVTPPEGASISDLVALAKSLASA</sequence>
<dbReference type="Proteomes" id="UP001165120">
    <property type="component" value="Unassembled WGS sequence"/>
</dbReference>
<evidence type="ECO:0000313" key="2">
    <source>
        <dbReference type="EMBL" id="GME68074.1"/>
    </source>
</evidence>
<feature type="transmembrane region" description="Helical" evidence="1">
    <location>
        <begin position="15"/>
        <end position="36"/>
    </location>
</feature>
<dbReference type="EMBL" id="BSXN01000320">
    <property type="protein sequence ID" value="GME68074.1"/>
    <property type="molecule type" value="Genomic_DNA"/>
</dbReference>
<reference evidence="2" key="1">
    <citation type="submission" date="2023-04" db="EMBL/GenBank/DDBJ databases">
        <title>Candida boidinii NBRC 10035.</title>
        <authorList>
            <person name="Ichikawa N."/>
            <person name="Sato H."/>
            <person name="Tonouchi N."/>
        </authorList>
    </citation>
    <scope>NUCLEOTIDE SEQUENCE</scope>
    <source>
        <strain evidence="2">NBRC 10035</strain>
    </source>
</reference>